<proteinExistence type="predicted"/>
<protein>
    <recommendedName>
        <fullName evidence="2">Lipid/polyisoprenoid-binding YceI-like domain-containing protein</fullName>
    </recommendedName>
</protein>
<keyword evidence="1" id="KW-0732">Signal</keyword>
<dbReference type="RefSeq" id="WP_145387988.1">
    <property type="nucleotide sequence ID" value="NZ_CP037423.1"/>
</dbReference>
<dbReference type="SUPFAM" id="SSF101874">
    <property type="entry name" value="YceI-like"/>
    <property type="match status" value="1"/>
</dbReference>
<dbReference type="KEGG" id="snep:Enr13x_35600"/>
<dbReference type="Gene3D" id="2.40.128.110">
    <property type="entry name" value="Lipid/polyisoprenoid-binding, YceI-like"/>
    <property type="match status" value="1"/>
</dbReference>
<gene>
    <name evidence="3" type="ORF">Enr13x_35600</name>
</gene>
<dbReference type="AlphaFoldDB" id="A0A518HS77"/>
<feature type="signal peptide" evidence="1">
    <location>
        <begin position="1"/>
        <end position="27"/>
    </location>
</feature>
<feature type="domain" description="Lipid/polyisoprenoid-binding YceI-like" evidence="2">
    <location>
        <begin position="30"/>
        <end position="192"/>
    </location>
</feature>
<keyword evidence="4" id="KW-1185">Reference proteome</keyword>
<accession>A0A518HS77</accession>
<dbReference type="InterPro" id="IPR007372">
    <property type="entry name" value="Lipid/polyisoprenoid-bd_YceI"/>
</dbReference>
<dbReference type="Proteomes" id="UP000319004">
    <property type="component" value="Chromosome"/>
</dbReference>
<dbReference type="EMBL" id="CP037423">
    <property type="protein sequence ID" value="QDV43703.1"/>
    <property type="molecule type" value="Genomic_DNA"/>
</dbReference>
<reference evidence="3 4" key="1">
    <citation type="submission" date="2019-03" db="EMBL/GenBank/DDBJ databases">
        <title>Deep-cultivation of Planctomycetes and their phenomic and genomic characterization uncovers novel biology.</title>
        <authorList>
            <person name="Wiegand S."/>
            <person name="Jogler M."/>
            <person name="Boedeker C."/>
            <person name="Pinto D."/>
            <person name="Vollmers J."/>
            <person name="Rivas-Marin E."/>
            <person name="Kohn T."/>
            <person name="Peeters S.H."/>
            <person name="Heuer A."/>
            <person name="Rast P."/>
            <person name="Oberbeckmann S."/>
            <person name="Bunk B."/>
            <person name="Jeske O."/>
            <person name="Meyerdierks A."/>
            <person name="Storesund J.E."/>
            <person name="Kallscheuer N."/>
            <person name="Luecker S."/>
            <person name="Lage O.M."/>
            <person name="Pohl T."/>
            <person name="Merkel B.J."/>
            <person name="Hornburger P."/>
            <person name="Mueller R.-W."/>
            <person name="Bruemmer F."/>
            <person name="Labrenz M."/>
            <person name="Spormann A.M."/>
            <person name="Op den Camp H."/>
            <person name="Overmann J."/>
            <person name="Amann R."/>
            <person name="Jetten M.S.M."/>
            <person name="Mascher T."/>
            <person name="Medema M.H."/>
            <person name="Devos D.P."/>
            <person name="Kaster A.-K."/>
            <person name="Ovreas L."/>
            <person name="Rohde M."/>
            <person name="Galperin M.Y."/>
            <person name="Jogler C."/>
        </authorList>
    </citation>
    <scope>NUCLEOTIDE SEQUENCE [LARGE SCALE GENOMIC DNA]</scope>
    <source>
        <strain evidence="3 4">Enr13</strain>
    </source>
</reference>
<name>A0A518HS77_9BACT</name>
<organism evidence="3 4">
    <name type="scientific">Stieleria neptunia</name>
    <dbReference type="NCBI Taxonomy" id="2527979"/>
    <lineage>
        <taxon>Bacteria</taxon>
        <taxon>Pseudomonadati</taxon>
        <taxon>Planctomycetota</taxon>
        <taxon>Planctomycetia</taxon>
        <taxon>Pirellulales</taxon>
        <taxon>Pirellulaceae</taxon>
        <taxon>Stieleria</taxon>
    </lineage>
</organism>
<sequence length="194" mass="21521" precursor="true">MRHHFTSLVLTLLLGTLFAAGGSSVSAADVYDYDGVHSSVSFKARHLDISWIHGRFNEVSGTFSLDREDPSKSTFSLTIKTDSVDTANKARDEHLRQPDYFDTKQFPTIEFRSTSVKAIDGGYEVTGDFTMHGTTNSITLVLMGGKEHDFKKVKRVAFSTELELKRSDYGFDKRAIGPIGDAALIMIDCEGVRE</sequence>
<dbReference type="InterPro" id="IPR036761">
    <property type="entry name" value="TTHA0802/YceI-like_sf"/>
</dbReference>
<evidence type="ECO:0000313" key="3">
    <source>
        <dbReference type="EMBL" id="QDV43703.1"/>
    </source>
</evidence>
<dbReference type="PANTHER" id="PTHR34406">
    <property type="entry name" value="PROTEIN YCEI"/>
    <property type="match status" value="1"/>
</dbReference>
<evidence type="ECO:0000259" key="2">
    <source>
        <dbReference type="SMART" id="SM00867"/>
    </source>
</evidence>
<feature type="chain" id="PRO_5021876475" description="Lipid/polyisoprenoid-binding YceI-like domain-containing protein" evidence="1">
    <location>
        <begin position="28"/>
        <end position="194"/>
    </location>
</feature>
<dbReference type="Pfam" id="PF04264">
    <property type="entry name" value="YceI"/>
    <property type="match status" value="1"/>
</dbReference>
<dbReference type="OrthoDB" id="9811006at2"/>
<evidence type="ECO:0000313" key="4">
    <source>
        <dbReference type="Proteomes" id="UP000319004"/>
    </source>
</evidence>
<dbReference type="SMART" id="SM00867">
    <property type="entry name" value="YceI"/>
    <property type="match status" value="1"/>
</dbReference>
<dbReference type="PANTHER" id="PTHR34406:SF1">
    <property type="entry name" value="PROTEIN YCEI"/>
    <property type="match status" value="1"/>
</dbReference>
<evidence type="ECO:0000256" key="1">
    <source>
        <dbReference type="SAM" id="SignalP"/>
    </source>
</evidence>